<dbReference type="Proteomes" id="UP001153618">
    <property type="component" value="Unassembled WGS sequence"/>
</dbReference>
<dbReference type="GO" id="GO:0140359">
    <property type="term" value="F:ABC-type transporter activity"/>
    <property type="evidence" value="ECO:0007669"/>
    <property type="project" value="InterPro"/>
</dbReference>
<protein>
    <recommendedName>
        <fullName evidence="7">ABC-2 type transporter transmembrane domain-containing protein</fullName>
    </recommendedName>
</protein>
<feature type="transmembrane region" description="Helical" evidence="6">
    <location>
        <begin position="171"/>
        <end position="191"/>
    </location>
</feature>
<organism evidence="8 9">
    <name type="scientific">Penicillium olsonii</name>
    <dbReference type="NCBI Taxonomy" id="99116"/>
    <lineage>
        <taxon>Eukaryota</taxon>
        <taxon>Fungi</taxon>
        <taxon>Dikarya</taxon>
        <taxon>Ascomycota</taxon>
        <taxon>Pezizomycotina</taxon>
        <taxon>Eurotiomycetes</taxon>
        <taxon>Eurotiomycetidae</taxon>
        <taxon>Eurotiales</taxon>
        <taxon>Aspergillaceae</taxon>
        <taxon>Penicillium</taxon>
    </lineage>
</organism>
<evidence type="ECO:0000256" key="6">
    <source>
        <dbReference type="SAM" id="Phobius"/>
    </source>
</evidence>
<comment type="subcellular location">
    <subcellularLocation>
        <location evidence="1">Membrane</location>
        <topology evidence="1">Multi-pass membrane protein</topology>
    </subcellularLocation>
</comment>
<sequence length="326" mass="37464">MTTQFAVVGRRVFQQYWRSPGYIFCKAELCIVSALFIGFSFFKGENTKQGLQNQMFGVFVVLIVLMQLIFQTLPSFVTQRTLFEARERQSKTYAWQAFLLSNICVELAWHMFLSIFTFLCWYYPLGCYRNAEVTNTVHERSTLIFLLIWVTFAWASTFGHMLIAGLDAVEVASSISTFLVFICYCFCGILVSPNSMPKFWIFVYRANPFTYFASGFLSTSLARAPMHCAGNEFLTFAASQNQTCSQYMQGYLDANGGTLLNPDAVGINETCRYCPYSETDQFLSSLGAYYSQRWMDFGLLWVYVAFNTAMAIFLYWLLRVPKKKKT</sequence>
<dbReference type="AlphaFoldDB" id="A0A9W4HAD1"/>
<keyword evidence="2" id="KW-0813">Transport</keyword>
<dbReference type="PANTHER" id="PTHR19241">
    <property type="entry name" value="ATP-BINDING CASSETTE TRANSPORTER"/>
    <property type="match status" value="1"/>
</dbReference>
<feature type="domain" description="ABC-2 type transporter transmembrane" evidence="7">
    <location>
        <begin position="3"/>
        <end position="219"/>
    </location>
</feature>
<evidence type="ECO:0000313" key="9">
    <source>
        <dbReference type="Proteomes" id="UP001153618"/>
    </source>
</evidence>
<accession>A0A9W4HAD1</accession>
<keyword evidence="5 6" id="KW-0472">Membrane</keyword>
<reference evidence="8" key="1">
    <citation type="submission" date="2021-07" db="EMBL/GenBank/DDBJ databases">
        <authorList>
            <person name="Branca A.L. A."/>
        </authorList>
    </citation>
    <scope>NUCLEOTIDE SEQUENCE</scope>
</reference>
<evidence type="ECO:0000256" key="4">
    <source>
        <dbReference type="ARBA" id="ARBA00022989"/>
    </source>
</evidence>
<evidence type="ECO:0000256" key="3">
    <source>
        <dbReference type="ARBA" id="ARBA00022692"/>
    </source>
</evidence>
<dbReference type="GO" id="GO:0016020">
    <property type="term" value="C:membrane"/>
    <property type="evidence" value="ECO:0007669"/>
    <property type="project" value="UniProtKB-SubCell"/>
</dbReference>
<proteinExistence type="predicted"/>
<feature type="transmembrane region" description="Helical" evidence="6">
    <location>
        <begin position="21"/>
        <end position="42"/>
    </location>
</feature>
<dbReference type="EMBL" id="CAJVOS010000007">
    <property type="protein sequence ID" value="CAG7947119.1"/>
    <property type="molecule type" value="Genomic_DNA"/>
</dbReference>
<evidence type="ECO:0000256" key="2">
    <source>
        <dbReference type="ARBA" id="ARBA00022448"/>
    </source>
</evidence>
<keyword evidence="4 6" id="KW-1133">Transmembrane helix</keyword>
<feature type="transmembrane region" description="Helical" evidence="6">
    <location>
        <begin position="54"/>
        <end position="77"/>
    </location>
</feature>
<keyword evidence="9" id="KW-1185">Reference proteome</keyword>
<evidence type="ECO:0000256" key="5">
    <source>
        <dbReference type="ARBA" id="ARBA00023136"/>
    </source>
</evidence>
<comment type="caution">
    <text evidence="8">The sequence shown here is derived from an EMBL/GenBank/DDBJ whole genome shotgun (WGS) entry which is preliminary data.</text>
</comment>
<feature type="transmembrane region" description="Helical" evidence="6">
    <location>
        <begin position="144"/>
        <end position="164"/>
    </location>
</feature>
<evidence type="ECO:0000259" key="7">
    <source>
        <dbReference type="Pfam" id="PF01061"/>
    </source>
</evidence>
<dbReference type="InterPro" id="IPR013525">
    <property type="entry name" value="ABC2_TM"/>
</dbReference>
<name>A0A9W4HAD1_PENOL</name>
<evidence type="ECO:0000313" key="8">
    <source>
        <dbReference type="EMBL" id="CAG7947119.1"/>
    </source>
</evidence>
<keyword evidence="3 6" id="KW-0812">Transmembrane</keyword>
<dbReference type="Pfam" id="PF01061">
    <property type="entry name" value="ABC2_membrane"/>
    <property type="match status" value="1"/>
</dbReference>
<gene>
    <name evidence="8" type="ORF">POLS_LOCUS332</name>
</gene>
<feature type="transmembrane region" description="Helical" evidence="6">
    <location>
        <begin position="300"/>
        <end position="318"/>
    </location>
</feature>
<feature type="transmembrane region" description="Helical" evidence="6">
    <location>
        <begin position="98"/>
        <end position="124"/>
    </location>
</feature>
<evidence type="ECO:0000256" key="1">
    <source>
        <dbReference type="ARBA" id="ARBA00004141"/>
    </source>
</evidence>
<dbReference type="OrthoDB" id="4236251at2759"/>